<protein>
    <recommendedName>
        <fullName evidence="3">Metal-dependent HD superfamily phosphohydrolase</fullName>
    </recommendedName>
</protein>
<sequence length="210" mass="25474">MKNELHQSWLNLSSKYTDDDLLLNELWIEIHEKYTSKKRHYHNLNHLDYMFQLATNDQADLEDYDTVQFAIWYHDVIYNSVKSTNELKSATFARKRLIKLQFDPKRIENCANLIISTKKHEVINAQNQDNAYLLDWDLAILGTTWETYEKYTQKIRAEYSMFPDFMYTKGRKKVLQHFLERPRIYYTEKYHDLWEAFARKNIQKELTSLL</sequence>
<dbReference type="OrthoDB" id="9808993at2"/>
<dbReference type="AlphaFoldDB" id="A0A7L4ZML1"/>
<dbReference type="Gene3D" id="1.10.3210.10">
    <property type="entry name" value="Hypothetical protein af1432"/>
    <property type="match status" value="1"/>
</dbReference>
<dbReference type="PANTHER" id="PTHR21174:SF0">
    <property type="entry name" value="HD PHOSPHOHYDROLASE FAMILY PROTEIN-RELATED"/>
    <property type="match status" value="1"/>
</dbReference>
<evidence type="ECO:0000313" key="2">
    <source>
        <dbReference type="Proteomes" id="UP000464657"/>
    </source>
</evidence>
<reference evidence="1 2" key="1">
    <citation type="journal article" date="2013" name="Int. J. Syst. Evol. Microbiol.">
        <title>Kordia antarctica sp. nov., isolated from Antarctic seawater.</title>
        <authorList>
            <person name="Baek K."/>
            <person name="Choi A."/>
            <person name="Kang I."/>
            <person name="Lee K."/>
            <person name="Cho J.C."/>
        </authorList>
    </citation>
    <scope>NUCLEOTIDE SEQUENCE [LARGE SCALE GENOMIC DNA]</scope>
    <source>
        <strain evidence="1 2">IMCC3317</strain>
    </source>
</reference>
<name>A0A7L4ZML1_9FLAO</name>
<keyword evidence="2" id="KW-1185">Reference proteome</keyword>
<dbReference type="RefSeq" id="WP_160130275.1">
    <property type="nucleotide sequence ID" value="NZ_CP019288.1"/>
</dbReference>
<gene>
    <name evidence="1" type="ORF">IMCC3317_30500</name>
</gene>
<organism evidence="1 2">
    <name type="scientific">Kordia antarctica</name>
    <dbReference type="NCBI Taxonomy" id="1218801"/>
    <lineage>
        <taxon>Bacteria</taxon>
        <taxon>Pseudomonadati</taxon>
        <taxon>Bacteroidota</taxon>
        <taxon>Flavobacteriia</taxon>
        <taxon>Flavobacteriales</taxon>
        <taxon>Flavobacteriaceae</taxon>
        <taxon>Kordia</taxon>
    </lineage>
</organism>
<evidence type="ECO:0008006" key="3">
    <source>
        <dbReference type="Google" id="ProtNLM"/>
    </source>
</evidence>
<accession>A0A7L4ZML1</accession>
<proteinExistence type="predicted"/>
<dbReference type="PANTHER" id="PTHR21174">
    <property type="match status" value="1"/>
</dbReference>
<dbReference type="InterPro" id="IPR009218">
    <property type="entry name" value="HD_phosphohydro"/>
</dbReference>
<dbReference type="PIRSF" id="PIRSF035170">
    <property type="entry name" value="HD_phosphohydro"/>
    <property type="match status" value="1"/>
</dbReference>
<evidence type="ECO:0000313" key="1">
    <source>
        <dbReference type="EMBL" id="QHI37669.1"/>
    </source>
</evidence>
<dbReference type="SUPFAM" id="SSF109604">
    <property type="entry name" value="HD-domain/PDEase-like"/>
    <property type="match status" value="1"/>
</dbReference>
<dbReference type="EMBL" id="CP019288">
    <property type="protein sequence ID" value="QHI37669.1"/>
    <property type="molecule type" value="Genomic_DNA"/>
</dbReference>
<dbReference type="KEGG" id="kan:IMCC3317_30500"/>
<dbReference type="Proteomes" id="UP000464657">
    <property type="component" value="Chromosome"/>
</dbReference>